<dbReference type="NCBIfam" id="TIGR04183">
    <property type="entry name" value="Por_Secre_tail"/>
    <property type="match status" value="1"/>
</dbReference>
<reference evidence="2 3" key="1">
    <citation type="submission" date="2019-09" db="EMBL/GenBank/DDBJ databases">
        <title>Genome sequence of Adhaeribacter sp. M2.</title>
        <authorList>
            <person name="Srinivasan S."/>
        </authorList>
    </citation>
    <scope>NUCLEOTIDE SEQUENCE [LARGE SCALE GENOMIC DNA]</scope>
    <source>
        <strain evidence="2 3">M2</strain>
    </source>
</reference>
<dbReference type="Pfam" id="PF18962">
    <property type="entry name" value="Por_Secre_tail"/>
    <property type="match status" value="1"/>
</dbReference>
<organism evidence="2 3">
    <name type="scientific">Adhaeribacter soli</name>
    <dbReference type="NCBI Taxonomy" id="2607655"/>
    <lineage>
        <taxon>Bacteria</taxon>
        <taxon>Pseudomonadati</taxon>
        <taxon>Bacteroidota</taxon>
        <taxon>Cytophagia</taxon>
        <taxon>Cytophagales</taxon>
        <taxon>Hymenobacteraceae</taxon>
        <taxon>Adhaeribacter</taxon>
    </lineage>
</organism>
<feature type="domain" description="Secretion system C-terminal sorting" evidence="1">
    <location>
        <begin position="256"/>
        <end position="330"/>
    </location>
</feature>
<dbReference type="InterPro" id="IPR026444">
    <property type="entry name" value="Secre_tail"/>
</dbReference>
<dbReference type="EMBL" id="VTWT01000005">
    <property type="protein sequence ID" value="KAA9333547.1"/>
    <property type="molecule type" value="Genomic_DNA"/>
</dbReference>
<accession>A0A5N1IUV5</accession>
<comment type="caution">
    <text evidence="2">The sequence shown here is derived from an EMBL/GenBank/DDBJ whole genome shotgun (WGS) entry which is preliminary data.</text>
</comment>
<evidence type="ECO:0000313" key="2">
    <source>
        <dbReference type="EMBL" id="KAA9333547.1"/>
    </source>
</evidence>
<sequence length="332" mass="38458">MVWCRHRILLLTLLVPILKKRVLQMYKLPELTWQNTFNSPFKVYDFQPNDRFSYYKKEANSTFYEEEWYQNKILTRRNSPGGDSIYYTIEHRKLSRRGLAFSQNPNPGPFTLAPPVIQDLIITEHTNPELYKLTNEFSPGSPFFQSANRAQVNVAIKKQTRYHQREVFKFTDYSYTAGSWQNCGSNFGYTPDVERYVSYGAGLGKVYDFSIDSWPMLTWDSLQAYVKGSETYGTWVDFTQIMGTDKEIKPVPFSAYPNPFTEELSLRFDAAFKAGTTTISIQNTLGQEVFSQRLNAIPNQETKLNLPHLAKGLYVVQVTQHGKVYTSRLVKE</sequence>
<proteinExistence type="predicted"/>
<name>A0A5N1IUV5_9BACT</name>
<dbReference type="Proteomes" id="UP000326570">
    <property type="component" value="Unassembled WGS sequence"/>
</dbReference>
<evidence type="ECO:0000313" key="3">
    <source>
        <dbReference type="Proteomes" id="UP000326570"/>
    </source>
</evidence>
<protein>
    <submittedName>
        <fullName evidence="2">T9SS type A sorting domain-containing protein</fullName>
    </submittedName>
</protein>
<evidence type="ECO:0000259" key="1">
    <source>
        <dbReference type="Pfam" id="PF18962"/>
    </source>
</evidence>
<dbReference type="AlphaFoldDB" id="A0A5N1IUV5"/>
<gene>
    <name evidence="2" type="ORF">F0P94_09825</name>
</gene>
<keyword evidence="3" id="KW-1185">Reference proteome</keyword>